<dbReference type="Gene3D" id="2.20.25.80">
    <property type="entry name" value="WRKY domain"/>
    <property type="match status" value="1"/>
</dbReference>
<dbReference type="SUPFAM" id="SSF118290">
    <property type="entry name" value="WRKY DNA-binding domain"/>
    <property type="match status" value="1"/>
</dbReference>
<evidence type="ECO:0000256" key="3">
    <source>
        <dbReference type="ARBA" id="ARBA00023125"/>
    </source>
</evidence>
<dbReference type="SMART" id="SM00774">
    <property type="entry name" value="WRKY"/>
    <property type="match status" value="1"/>
</dbReference>
<evidence type="ECO:0000256" key="2">
    <source>
        <dbReference type="ARBA" id="ARBA00023015"/>
    </source>
</evidence>
<evidence type="ECO:0000313" key="8">
    <source>
        <dbReference type="Proteomes" id="UP001157006"/>
    </source>
</evidence>
<dbReference type="GO" id="GO:0043565">
    <property type="term" value="F:sequence-specific DNA binding"/>
    <property type="evidence" value="ECO:0007669"/>
    <property type="project" value="InterPro"/>
</dbReference>
<comment type="subcellular location">
    <subcellularLocation>
        <location evidence="1">Nucleus</location>
    </subcellularLocation>
</comment>
<dbReference type="EMBL" id="OX451740">
    <property type="protein sequence ID" value="CAI8612945.1"/>
    <property type="molecule type" value="Genomic_DNA"/>
</dbReference>
<sequence>MENENLGHGRGKVIDELLRGRELANQLRNILNESGGDIDDNNGSTTPFAEHLLKEVLVTFTNSLLFLNNTQTSEASDMQLTKSEDSLESKYKSTSIVKERRGCYKRRKVSQTWEKESEYLVEDGHQWRKYGQKTILNTKFPRNYYRCTHKVEQGCKATKQVQKVQEDPPLYKTTYCGHHTCRILQSPEIIVDSLSPSHQSSMFLSFDNSFPTPAKQDCPFLTSPSYPSTSSSISSLQKECKQEIVHPPPSSSANDYYLSGLTFDDSEKDVTLSSTLDSHQLGVHIPDILYDDVLNWPLS</sequence>
<reference evidence="7 8" key="1">
    <citation type="submission" date="2023-01" db="EMBL/GenBank/DDBJ databases">
        <authorList>
            <person name="Kreplak J."/>
        </authorList>
    </citation>
    <scope>NUCLEOTIDE SEQUENCE [LARGE SCALE GENOMIC DNA]</scope>
</reference>
<evidence type="ECO:0000256" key="4">
    <source>
        <dbReference type="ARBA" id="ARBA00023163"/>
    </source>
</evidence>
<evidence type="ECO:0000256" key="1">
    <source>
        <dbReference type="ARBA" id="ARBA00004123"/>
    </source>
</evidence>
<keyword evidence="8" id="KW-1185">Reference proteome</keyword>
<dbReference type="Pfam" id="PF03106">
    <property type="entry name" value="WRKY"/>
    <property type="match status" value="1"/>
</dbReference>
<keyword evidence="3" id="KW-0238">DNA-binding</keyword>
<accession>A0AAV1AVB1</accession>
<protein>
    <recommendedName>
        <fullName evidence="6">WRKY domain-containing protein</fullName>
    </recommendedName>
</protein>
<dbReference type="InterPro" id="IPR003657">
    <property type="entry name" value="WRKY_dom"/>
</dbReference>
<evidence type="ECO:0000259" key="6">
    <source>
        <dbReference type="PROSITE" id="PS50811"/>
    </source>
</evidence>
<keyword evidence="4" id="KW-0804">Transcription</keyword>
<proteinExistence type="predicted"/>
<keyword evidence="2" id="KW-0805">Transcription regulation</keyword>
<dbReference type="PANTHER" id="PTHR31282">
    <property type="entry name" value="WRKY TRANSCRIPTION FACTOR 21-RELATED"/>
    <property type="match status" value="1"/>
</dbReference>
<evidence type="ECO:0000313" key="7">
    <source>
        <dbReference type="EMBL" id="CAI8612945.1"/>
    </source>
</evidence>
<dbReference type="GO" id="GO:0003700">
    <property type="term" value="F:DNA-binding transcription factor activity"/>
    <property type="evidence" value="ECO:0007669"/>
    <property type="project" value="InterPro"/>
</dbReference>
<evidence type="ECO:0000256" key="5">
    <source>
        <dbReference type="ARBA" id="ARBA00023242"/>
    </source>
</evidence>
<organism evidence="7 8">
    <name type="scientific">Vicia faba</name>
    <name type="common">Broad bean</name>
    <name type="synonym">Faba vulgaris</name>
    <dbReference type="NCBI Taxonomy" id="3906"/>
    <lineage>
        <taxon>Eukaryota</taxon>
        <taxon>Viridiplantae</taxon>
        <taxon>Streptophyta</taxon>
        <taxon>Embryophyta</taxon>
        <taxon>Tracheophyta</taxon>
        <taxon>Spermatophyta</taxon>
        <taxon>Magnoliopsida</taxon>
        <taxon>eudicotyledons</taxon>
        <taxon>Gunneridae</taxon>
        <taxon>Pentapetalae</taxon>
        <taxon>rosids</taxon>
        <taxon>fabids</taxon>
        <taxon>Fabales</taxon>
        <taxon>Fabaceae</taxon>
        <taxon>Papilionoideae</taxon>
        <taxon>50 kb inversion clade</taxon>
        <taxon>NPAAA clade</taxon>
        <taxon>Hologalegina</taxon>
        <taxon>IRL clade</taxon>
        <taxon>Fabeae</taxon>
        <taxon>Vicia</taxon>
    </lineage>
</organism>
<gene>
    <name evidence="7" type="ORF">VFH_V058800</name>
</gene>
<name>A0AAV1AVB1_VICFA</name>
<dbReference type="InterPro" id="IPR044810">
    <property type="entry name" value="WRKY_plant"/>
</dbReference>
<keyword evidence="5" id="KW-0539">Nucleus</keyword>
<dbReference type="PROSITE" id="PS50811">
    <property type="entry name" value="WRKY"/>
    <property type="match status" value="1"/>
</dbReference>
<dbReference type="GO" id="GO:0005634">
    <property type="term" value="C:nucleus"/>
    <property type="evidence" value="ECO:0007669"/>
    <property type="project" value="UniProtKB-SubCell"/>
</dbReference>
<dbReference type="InterPro" id="IPR036576">
    <property type="entry name" value="WRKY_dom_sf"/>
</dbReference>
<feature type="domain" description="WRKY" evidence="6">
    <location>
        <begin position="116"/>
        <end position="179"/>
    </location>
</feature>
<dbReference type="Proteomes" id="UP001157006">
    <property type="component" value="Chromosome 5"/>
</dbReference>
<dbReference type="AlphaFoldDB" id="A0AAV1AVB1"/>